<keyword evidence="1" id="KW-0472">Membrane</keyword>
<dbReference type="PANTHER" id="PTHR35043:SF7">
    <property type="entry name" value="TRANSCRIPTION FACTOR DOMAIN-CONTAINING PROTEIN"/>
    <property type="match status" value="1"/>
</dbReference>
<name>A0A1Y2LN80_EPING</name>
<dbReference type="AlphaFoldDB" id="A0A1Y2LN80"/>
<dbReference type="Proteomes" id="UP000193240">
    <property type="component" value="Unassembled WGS sequence"/>
</dbReference>
<feature type="transmembrane region" description="Helical" evidence="1">
    <location>
        <begin position="463"/>
        <end position="482"/>
    </location>
</feature>
<dbReference type="OMA" id="TICVWTA"/>
<evidence type="ECO:0000313" key="3">
    <source>
        <dbReference type="Proteomes" id="UP000193240"/>
    </source>
</evidence>
<feature type="transmembrane region" description="Helical" evidence="1">
    <location>
        <begin position="61"/>
        <end position="83"/>
    </location>
</feature>
<sequence>MWEPFGTLPANSTAYWKPAPTERGTFGILSTCILTLFLCVYTCLHPNILPHQAAKWYQRPWALKAFGILVGLLAPELVAFLAFRQWLWARNLEVDMMKHMRHLIPSAPSKPKRNIWSRFGTSADVEHAAEPATVGDVPLTNQNSSTRKKNPWTRTHSHFALMGGFAFEVDDSQANFLPYPHTRLTLTPLALRKLAEVEPMLIPDIPERAIKDKSKASWLAKSLACLQACWFIVQVIGRAATSAPISLLEMNTFLHALCCLVIYLAWWHKPLDIEEPELIRTNTGKIREICAWMIMSSKQGASRKLGRGFDIAYLVHVKDLYEKNGPAPAHWSFCKDDLPKPKETPLNDEIQSEVQNTGSVSASHKLQNGQIVNGFCLIRNKIMYKNASVALDPATLECLRLADSLRTDPEFGDIWRFDWPSSNRPAQITMVLPYISDLDELEDVKLRFRGSTTLTKNIDAEKFLWIMLMLAGSIYGFVHLIAWNGPFTSLVQRWIWRGSCLIIASPTAIFMIGYLAFETYDKYLWGKTWAYVVFAPLWIPAKIIRKAFPSESKQWEIAIGGTFALLALVYLAARVFLLVECFINLSQLPPEVYQIPQWAQYIPHLGGG</sequence>
<feature type="transmembrane region" description="Helical" evidence="1">
    <location>
        <begin position="557"/>
        <end position="579"/>
    </location>
</feature>
<proteinExistence type="predicted"/>
<organism evidence="2 3">
    <name type="scientific">Epicoccum nigrum</name>
    <name type="common">Soil fungus</name>
    <name type="synonym">Epicoccum purpurascens</name>
    <dbReference type="NCBI Taxonomy" id="105696"/>
    <lineage>
        <taxon>Eukaryota</taxon>
        <taxon>Fungi</taxon>
        <taxon>Dikarya</taxon>
        <taxon>Ascomycota</taxon>
        <taxon>Pezizomycotina</taxon>
        <taxon>Dothideomycetes</taxon>
        <taxon>Pleosporomycetidae</taxon>
        <taxon>Pleosporales</taxon>
        <taxon>Pleosporineae</taxon>
        <taxon>Didymellaceae</taxon>
        <taxon>Epicoccum</taxon>
    </lineage>
</organism>
<feature type="transmembrane region" description="Helical" evidence="1">
    <location>
        <begin position="494"/>
        <end position="517"/>
    </location>
</feature>
<dbReference type="EMBL" id="KZ107854">
    <property type="protein sequence ID" value="OSS45351.1"/>
    <property type="molecule type" value="Genomic_DNA"/>
</dbReference>
<accession>A0A1Y2LN80</accession>
<keyword evidence="3" id="KW-1185">Reference proteome</keyword>
<evidence type="ECO:0000256" key="1">
    <source>
        <dbReference type="SAM" id="Phobius"/>
    </source>
</evidence>
<dbReference type="PANTHER" id="PTHR35043">
    <property type="entry name" value="TRANSCRIPTION FACTOR DOMAIN-CONTAINING PROTEIN"/>
    <property type="match status" value="1"/>
</dbReference>
<dbReference type="STRING" id="105696.A0A1Y2LN80"/>
<gene>
    <name evidence="2" type="ORF">B5807_10184</name>
</gene>
<keyword evidence="1" id="KW-0812">Transmembrane</keyword>
<protein>
    <submittedName>
        <fullName evidence="2">Uncharacterized protein</fullName>
    </submittedName>
</protein>
<feature type="transmembrane region" description="Helical" evidence="1">
    <location>
        <begin position="26"/>
        <end position="49"/>
    </location>
</feature>
<dbReference type="InParanoid" id="A0A1Y2LN80"/>
<reference evidence="2 3" key="1">
    <citation type="journal article" date="2017" name="Genome Announc.">
        <title>Genome sequence of the saprophytic ascomycete Epicoccum nigrum ICMP 19927 strain isolated from New Zealand.</title>
        <authorList>
            <person name="Fokin M."/>
            <person name="Fleetwood D."/>
            <person name="Weir B.S."/>
            <person name="Villas-Boas S.G."/>
        </authorList>
    </citation>
    <scope>NUCLEOTIDE SEQUENCE [LARGE SCALE GENOMIC DNA]</scope>
    <source>
        <strain evidence="2 3">ICMP 19927</strain>
    </source>
</reference>
<evidence type="ECO:0000313" key="2">
    <source>
        <dbReference type="EMBL" id="OSS45351.1"/>
    </source>
</evidence>
<keyword evidence="1" id="KW-1133">Transmembrane helix</keyword>